<dbReference type="AlphaFoldDB" id="A0A1G1L160"/>
<keyword evidence="4" id="KW-0175">Coiled coil</keyword>
<evidence type="ECO:0000256" key="1">
    <source>
        <dbReference type="ARBA" id="ARBA00000085"/>
    </source>
</evidence>
<dbReference type="SMART" id="SM00065">
    <property type="entry name" value="GAF"/>
    <property type="match status" value="1"/>
</dbReference>
<evidence type="ECO:0000313" key="7">
    <source>
        <dbReference type="EMBL" id="OGW98872.1"/>
    </source>
</evidence>
<feature type="coiled-coil region" evidence="4">
    <location>
        <begin position="480"/>
        <end position="518"/>
    </location>
</feature>
<dbReference type="Gene3D" id="3.30.450.40">
    <property type="match status" value="1"/>
</dbReference>
<feature type="transmembrane region" description="Helical" evidence="5">
    <location>
        <begin position="121"/>
        <end position="144"/>
    </location>
</feature>
<keyword evidence="3" id="KW-0597">Phosphoprotein</keyword>
<protein>
    <recommendedName>
        <fullName evidence="2">histidine kinase</fullName>
        <ecNumber evidence="2">2.7.13.3</ecNumber>
    </recommendedName>
</protein>
<dbReference type="EC" id="2.7.13.3" evidence="2"/>
<name>A0A1G1L160_9BACT</name>
<feature type="transmembrane region" description="Helical" evidence="5">
    <location>
        <begin position="418"/>
        <end position="436"/>
    </location>
</feature>
<feature type="transmembrane region" description="Helical" evidence="5">
    <location>
        <begin position="55"/>
        <end position="76"/>
    </location>
</feature>
<organism evidence="7 8">
    <name type="scientific">Candidatus Danuiimicrobium aquiferis</name>
    <dbReference type="NCBI Taxonomy" id="1801832"/>
    <lineage>
        <taxon>Bacteria</taxon>
        <taxon>Pseudomonadati</taxon>
        <taxon>Candidatus Omnitrophota</taxon>
        <taxon>Candidatus Danuiimicrobium</taxon>
    </lineage>
</organism>
<keyword evidence="5" id="KW-0472">Membrane</keyword>
<gene>
    <name evidence="7" type="ORF">A3G33_02305</name>
</gene>
<dbReference type="PROSITE" id="PS50109">
    <property type="entry name" value="HIS_KIN"/>
    <property type="match status" value="1"/>
</dbReference>
<dbReference type="InterPro" id="IPR029016">
    <property type="entry name" value="GAF-like_dom_sf"/>
</dbReference>
<dbReference type="SMART" id="SM00388">
    <property type="entry name" value="HisKA"/>
    <property type="match status" value="1"/>
</dbReference>
<dbReference type="SUPFAM" id="SSF55874">
    <property type="entry name" value="ATPase domain of HSP90 chaperone/DNA topoisomerase II/histidine kinase"/>
    <property type="match status" value="1"/>
</dbReference>
<dbReference type="Gene3D" id="1.10.287.130">
    <property type="match status" value="1"/>
</dbReference>
<dbReference type="Proteomes" id="UP000178187">
    <property type="component" value="Unassembled WGS sequence"/>
</dbReference>
<dbReference type="InterPro" id="IPR003018">
    <property type="entry name" value="GAF"/>
</dbReference>
<evidence type="ECO:0000256" key="3">
    <source>
        <dbReference type="ARBA" id="ARBA00022553"/>
    </source>
</evidence>
<comment type="catalytic activity">
    <reaction evidence="1">
        <text>ATP + protein L-histidine = ADP + protein N-phospho-L-histidine.</text>
        <dbReference type="EC" id="2.7.13.3"/>
    </reaction>
</comment>
<reference evidence="7 8" key="1">
    <citation type="journal article" date="2016" name="Nat. Commun.">
        <title>Thousands of microbial genomes shed light on interconnected biogeochemical processes in an aquifer system.</title>
        <authorList>
            <person name="Anantharaman K."/>
            <person name="Brown C.T."/>
            <person name="Hug L.A."/>
            <person name="Sharon I."/>
            <person name="Castelle C.J."/>
            <person name="Probst A.J."/>
            <person name="Thomas B.C."/>
            <person name="Singh A."/>
            <person name="Wilkins M.J."/>
            <person name="Karaoz U."/>
            <person name="Brodie E.L."/>
            <person name="Williams K.H."/>
            <person name="Hubbard S.S."/>
            <person name="Banfield J.F."/>
        </authorList>
    </citation>
    <scope>NUCLEOTIDE SEQUENCE [LARGE SCALE GENOMIC DNA]</scope>
</reference>
<feature type="transmembrane region" description="Helical" evidence="5">
    <location>
        <begin position="29"/>
        <end position="48"/>
    </location>
</feature>
<evidence type="ECO:0000256" key="5">
    <source>
        <dbReference type="SAM" id="Phobius"/>
    </source>
</evidence>
<comment type="caution">
    <text evidence="7">The sequence shown here is derived from an EMBL/GenBank/DDBJ whole genome shotgun (WGS) entry which is preliminary data.</text>
</comment>
<dbReference type="GO" id="GO:0000155">
    <property type="term" value="F:phosphorelay sensor kinase activity"/>
    <property type="evidence" value="ECO:0007669"/>
    <property type="project" value="InterPro"/>
</dbReference>
<dbReference type="SUPFAM" id="SSF47384">
    <property type="entry name" value="Homodimeric domain of signal transducing histidine kinase"/>
    <property type="match status" value="1"/>
</dbReference>
<dbReference type="Pfam" id="PF00512">
    <property type="entry name" value="HisKA"/>
    <property type="match status" value="1"/>
</dbReference>
<proteinExistence type="predicted"/>
<accession>A0A1G1L160</accession>
<dbReference type="CDD" id="cd00082">
    <property type="entry name" value="HisKA"/>
    <property type="match status" value="1"/>
</dbReference>
<feature type="transmembrane region" description="Helical" evidence="5">
    <location>
        <begin position="282"/>
        <end position="303"/>
    </location>
</feature>
<dbReference type="InterPro" id="IPR003661">
    <property type="entry name" value="HisK_dim/P_dom"/>
</dbReference>
<dbReference type="PRINTS" id="PR00344">
    <property type="entry name" value="BCTRLSENSOR"/>
</dbReference>
<dbReference type="PANTHER" id="PTHR43065:SF42">
    <property type="entry name" value="TWO-COMPONENT SENSOR PPRA"/>
    <property type="match status" value="1"/>
</dbReference>
<feature type="transmembrane region" description="Helical" evidence="5">
    <location>
        <begin position="255"/>
        <end position="276"/>
    </location>
</feature>
<feature type="transmembrane region" description="Helical" evidence="5">
    <location>
        <begin position="221"/>
        <end position="243"/>
    </location>
</feature>
<dbReference type="InterPro" id="IPR004358">
    <property type="entry name" value="Sig_transdc_His_kin-like_C"/>
</dbReference>
<feature type="transmembrane region" description="Helical" evidence="5">
    <location>
        <begin position="164"/>
        <end position="184"/>
    </location>
</feature>
<keyword evidence="5" id="KW-0812">Transmembrane</keyword>
<dbReference type="Pfam" id="PF02518">
    <property type="entry name" value="HATPase_c"/>
    <property type="match status" value="1"/>
</dbReference>
<feature type="transmembrane region" description="Helical" evidence="5">
    <location>
        <begin position="196"/>
        <end position="215"/>
    </location>
</feature>
<dbReference type="SUPFAM" id="SSF55781">
    <property type="entry name" value="GAF domain-like"/>
    <property type="match status" value="1"/>
</dbReference>
<feature type="transmembrane region" description="Helical" evidence="5">
    <location>
        <begin position="88"/>
        <end position="109"/>
    </location>
</feature>
<sequence>MIMNIPWAEPWLESISQTIQSAQFYFNPYSLPFLGAAIFILFFGSYIFSRGGSFLLRFSFLTVCVSFFLWLGGTFITYSAGNENGAMFGIYIVYSGVSFIMPSLCWYVAVWLNQVRKNKGYIILGFSLGLVFTVLIIKTNWIVYSLTKHFFGYHSRLSIPGGTLYLSFFTAHLLLFYGTLVRGLRAEQNEVIRQQIRFLMGSFIVANLGCSDFLPCFGLPVYPAGGFLLVTAFSMLGYTVIRYKLFNIETVIHRTIAWFMTTIVAISPFALFAYWIREWMGGLSPAAVTSYLMGLVLVFYFYYRAIEPRLNHLFRRRHANLRTVFGFFSGELVHLKSLEDLLSRFVETIQRSVYSRQIVVFLKDERADQYIPVRTTGIRKPESVAVSHSFVKLLSTQKDMMITDLMLSDPDLKEQKEIISSFLAGVQAVLAIPLAIEEKLLGFVTLGRKESLKKYSADEMHFLFQIRSPFVIALSNSLRLIEMQENLRKWNEELEEKVEQRTKELRETQEQLIQAEKLATIGTLAGGVAHEINNPLTAILTNVQILKMDARQDDFDSLDLIEEGAKRCREIVQKIMKYARKSTGPEQMARVDLNEVIANSMAFLEYQLKQENIELILELSKELPYIAGNRNELEQVITNLMINAKDAVLKMDRPPKIEVKSWVQKNKAGFSVRDNGVGIPKENLTKIFDPFFTTKDVGKGTGLGLAVAYGIVKKYNGLIEVSSQVGSGTTFTVTF</sequence>
<evidence type="ECO:0000259" key="6">
    <source>
        <dbReference type="PROSITE" id="PS50109"/>
    </source>
</evidence>
<keyword evidence="5" id="KW-1133">Transmembrane helix</keyword>
<dbReference type="InterPro" id="IPR036097">
    <property type="entry name" value="HisK_dim/P_sf"/>
</dbReference>
<dbReference type="EMBL" id="MHFR01000022">
    <property type="protein sequence ID" value="OGW98872.1"/>
    <property type="molecule type" value="Genomic_DNA"/>
</dbReference>
<evidence type="ECO:0000256" key="2">
    <source>
        <dbReference type="ARBA" id="ARBA00012438"/>
    </source>
</evidence>
<dbReference type="InterPro" id="IPR036890">
    <property type="entry name" value="HATPase_C_sf"/>
</dbReference>
<evidence type="ECO:0000256" key="4">
    <source>
        <dbReference type="SAM" id="Coils"/>
    </source>
</evidence>
<dbReference type="InterPro" id="IPR003594">
    <property type="entry name" value="HATPase_dom"/>
</dbReference>
<dbReference type="PANTHER" id="PTHR43065">
    <property type="entry name" value="SENSOR HISTIDINE KINASE"/>
    <property type="match status" value="1"/>
</dbReference>
<dbReference type="Gene3D" id="3.30.565.10">
    <property type="entry name" value="Histidine kinase-like ATPase, C-terminal domain"/>
    <property type="match status" value="1"/>
</dbReference>
<evidence type="ECO:0000313" key="8">
    <source>
        <dbReference type="Proteomes" id="UP000178187"/>
    </source>
</evidence>
<dbReference type="InterPro" id="IPR005467">
    <property type="entry name" value="His_kinase_dom"/>
</dbReference>
<feature type="domain" description="Histidine kinase" evidence="6">
    <location>
        <begin position="527"/>
        <end position="735"/>
    </location>
</feature>
<dbReference type="SMART" id="SM00387">
    <property type="entry name" value="HATPase_c"/>
    <property type="match status" value="1"/>
</dbReference>